<dbReference type="InterPro" id="IPR036527">
    <property type="entry name" value="SCP2_sterol-bd_dom_sf"/>
</dbReference>
<evidence type="ECO:0000256" key="1">
    <source>
        <dbReference type="SAM" id="MobiDB-lite"/>
    </source>
</evidence>
<name>A0A081C8P2_VECG1</name>
<dbReference type="Pfam" id="PF13719">
    <property type="entry name" value="Zn_ribbon_5"/>
    <property type="match status" value="1"/>
</dbReference>
<evidence type="ECO:0000259" key="2">
    <source>
        <dbReference type="Pfam" id="PF02036"/>
    </source>
</evidence>
<dbReference type="NCBIfam" id="TIGR02098">
    <property type="entry name" value="MJ0042_CXXC"/>
    <property type="match status" value="1"/>
</dbReference>
<evidence type="ECO:0000313" key="5">
    <source>
        <dbReference type="Proteomes" id="UP000030661"/>
    </source>
</evidence>
<dbReference type="Gene3D" id="2.20.28.160">
    <property type="match status" value="1"/>
</dbReference>
<evidence type="ECO:0008006" key="6">
    <source>
        <dbReference type="Google" id="ProtNLM"/>
    </source>
</evidence>
<dbReference type="STRING" id="1499967.U27_00845"/>
<organism evidence="4">
    <name type="scientific">Vecturithrix granuli</name>
    <dbReference type="NCBI Taxonomy" id="1499967"/>
    <lineage>
        <taxon>Bacteria</taxon>
        <taxon>Candidatus Moduliflexota</taxon>
        <taxon>Candidatus Vecturitrichia</taxon>
        <taxon>Candidatus Vecturitrichales</taxon>
        <taxon>Candidatus Vecturitrichaceae</taxon>
        <taxon>Candidatus Vecturithrix</taxon>
    </lineage>
</organism>
<gene>
    <name evidence="4" type="ORF">U27_00845</name>
</gene>
<dbReference type="InterPro" id="IPR003033">
    <property type="entry name" value="SCP2_sterol-bd_dom"/>
</dbReference>
<dbReference type="Pfam" id="PF02036">
    <property type="entry name" value="SCP2"/>
    <property type="match status" value="1"/>
</dbReference>
<dbReference type="AlphaFoldDB" id="A0A081C8P2"/>
<feature type="domain" description="Zinc finger/thioredoxin putative" evidence="3">
    <location>
        <begin position="4"/>
        <end position="37"/>
    </location>
</feature>
<dbReference type="EMBL" id="DF820476">
    <property type="protein sequence ID" value="GAK60947.1"/>
    <property type="molecule type" value="Genomic_DNA"/>
</dbReference>
<dbReference type="eggNOG" id="COG3255">
    <property type="taxonomic scope" value="Bacteria"/>
</dbReference>
<sequence length="218" mass="23893">MEKIITQCSSCEAKFKLDAEKLGKKIRCPKCKEVFVVQDVEATAKPEPVKAAPIKKPEPPKAIPIKKPEPPKTAPTPRPTAKAPSAPPVERQATAPVKPAVVPLKDRPRPLKVKDFFETQFMRFLPEKAEGVNAHISYDITGEDGGQWTLIVKNGTCEIRPGADPTAKSHATMTSKTYLKLAQGKLDGRVAFMLGKIRIKGDKTSIATVRECFEVPEV</sequence>
<feature type="domain" description="SCP2" evidence="2">
    <location>
        <begin position="126"/>
        <end position="202"/>
    </location>
</feature>
<dbReference type="InterPro" id="IPR011723">
    <property type="entry name" value="Znf/thioredoxin_put"/>
</dbReference>
<accession>A0A081C8P2</accession>
<keyword evidence="5" id="KW-1185">Reference proteome</keyword>
<protein>
    <recommendedName>
        <fullName evidence="6">SCP2 domain-containing protein</fullName>
    </recommendedName>
</protein>
<reference evidence="4" key="1">
    <citation type="journal article" date="2015" name="PeerJ">
        <title>First genomic representation of candidate bacterial phylum KSB3 points to enhanced environmental sensing as a trigger of wastewater bulking.</title>
        <authorList>
            <person name="Sekiguchi Y."/>
            <person name="Ohashi A."/>
            <person name="Parks D.H."/>
            <person name="Yamauchi T."/>
            <person name="Tyson G.W."/>
            <person name="Hugenholtz P."/>
        </authorList>
    </citation>
    <scope>NUCLEOTIDE SEQUENCE [LARGE SCALE GENOMIC DNA]</scope>
</reference>
<dbReference type="SUPFAM" id="SSF55718">
    <property type="entry name" value="SCP-like"/>
    <property type="match status" value="1"/>
</dbReference>
<evidence type="ECO:0000259" key="3">
    <source>
        <dbReference type="Pfam" id="PF13719"/>
    </source>
</evidence>
<proteinExistence type="predicted"/>
<evidence type="ECO:0000313" key="4">
    <source>
        <dbReference type="EMBL" id="GAK60947.1"/>
    </source>
</evidence>
<dbReference type="HOGENOM" id="CLU_1264854_0_0_0"/>
<feature type="region of interest" description="Disordered" evidence="1">
    <location>
        <begin position="46"/>
        <end position="102"/>
    </location>
</feature>
<dbReference type="Proteomes" id="UP000030661">
    <property type="component" value="Unassembled WGS sequence"/>
</dbReference>
<dbReference type="Gene3D" id="3.30.1050.10">
    <property type="entry name" value="SCP2 sterol-binding domain"/>
    <property type="match status" value="1"/>
</dbReference>